<evidence type="ECO:0000256" key="1">
    <source>
        <dbReference type="SAM" id="MobiDB-lite"/>
    </source>
</evidence>
<keyword evidence="2" id="KW-0812">Transmembrane</keyword>
<feature type="transmembrane region" description="Helical" evidence="2">
    <location>
        <begin position="163"/>
        <end position="182"/>
    </location>
</feature>
<feature type="region of interest" description="Disordered" evidence="1">
    <location>
        <begin position="351"/>
        <end position="384"/>
    </location>
</feature>
<dbReference type="Proteomes" id="UP001152876">
    <property type="component" value="Unassembled WGS sequence"/>
</dbReference>
<evidence type="ECO:0000313" key="5">
    <source>
        <dbReference type="Proteomes" id="UP001152876"/>
    </source>
</evidence>
<evidence type="ECO:0000313" key="4">
    <source>
        <dbReference type="EMBL" id="MDG5974875.1"/>
    </source>
</evidence>
<keyword evidence="5" id="KW-1185">Reference proteome</keyword>
<feature type="transmembrane region" description="Helical" evidence="2">
    <location>
        <begin position="14"/>
        <end position="34"/>
    </location>
</feature>
<gene>
    <name evidence="4" type="ORF">H010_06390</name>
</gene>
<accession>A0A9X4NNX8</accession>
<protein>
    <submittedName>
        <fullName evidence="4">Mechanosensitive ion channel family protein</fullName>
    </submittedName>
</protein>
<dbReference type="EMBL" id="AOGK01000004">
    <property type="protein sequence ID" value="MDG5974875.1"/>
    <property type="molecule type" value="Genomic_DNA"/>
</dbReference>
<proteinExistence type="predicted"/>
<name>A0A9X4NNX8_9BURK</name>
<keyword evidence="2" id="KW-1133">Transmembrane helix</keyword>
<dbReference type="InterPro" id="IPR006685">
    <property type="entry name" value="MscS_channel_2nd"/>
</dbReference>
<organism evidence="4 5">
    <name type="scientific">Hydrogenophaga taeniospiralis CCUG 15921</name>
    <dbReference type="NCBI Taxonomy" id="1281780"/>
    <lineage>
        <taxon>Bacteria</taxon>
        <taxon>Pseudomonadati</taxon>
        <taxon>Pseudomonadota</taxon>
        <taxon>Betaproteobacteria</taxon>
        <taxon>Burkholderiales</taxon>
        <taxon>Comamonadaceae</taxon>
        <taxon>Hydrogenophaga</taxon>
    </lineage>
</organism>
<evidence type="ECO:0000259" key="3">
    <source>
        <dbReference type="Pfam" id="PF00924"/>
    </source>
</evidence>
<dbReference type="Gene3D" id="1.10.287.1260">
    <property type="match status" value="1"/>
</dbReference>
<dbReference type="InterPro" id="IPR010920">
    <property type="entry name" value="LSM_dom_sf"/>
</dbReference>
<feature type="domain" description="Mechanosensitive ion channel MscS" evidence="3">
    <location>
        <begin position="185"/>
        <end position="251"/>
    </location>
</feature>
<dbReference type="PANTHER" id="PTHR30566">
    <property type="entry name" value="YNAI-RELATED MECHANOSENSITIVE ION CHANNEL"/>
    <property type="match status" value="1"/>
</dbReference>
<feature type="transmembrane region" description="Helical" evidence="2">
    <location>
        <begin position="135"/>
        <end position="157"/>
    </location>
</feature>
<evidence type="ECO:0000256" key="2">
    <source>
        <dbReference type="SAM" id="Phobius"/>
    </source>
</evidence>
<sequence length="384" mass="42184">MEFFSWLPPSLIDWLPTLGVALLVALVAETVYQIGKRIFLRATRAAPVTASMGRAVQAPAHVLLYLLALNPVWQRVPAGVAWLPGAERWTALLLIGAVTWLLARAVHGVARGVIEANPLVGSDNLVARRIQTQTLVLSRVSQGLVVLIGVSLMLMTFPAVRQVGASLLASAGVVGIIAGFAARPVLGNLIAGLQIGLSQPIRIDDVVIVENEWGVIEEITGTYVVVRIWDQRRLIVPLQHWIEKPFQNWTRSTSELIGTVFLWVDYRMPLEPLREALQQACESSPHWDRRLALLQVTEAGERAMQLRCLVTAASAPAAWDLRCHVREQLIHFIQNEYPQCLPRQRADVALEEPRVAPSPVGGTQAPAEPVDGGAEQMETPRSRS</sequence>
<dbReference type="RefSeq" id="WP_084236159.1">
    <property type="nucleotide sequence ID" value="NZ_AOGK01000004.1"/>
</dbReference>
<dbReference type="PANTHER" id="PTHR30566:SF25">
    <property type="entry name" value="INNER MEMBRANE PROTEIN"/>
    <property type="match status" value="1"/>
</dbReference>
<keyword evidence="2" id="KW-0472">Membrane</keyword>
<dbReference type="OrthoDB" id="9792218at2"/>
<dbReference type="Pfam" id="PF00924">
    <property type="entry name" value="MS_channel_2nd"/>
    <property type="match status" value="1"/>
</dbReference>
<dbReference type="AlphaFoldDB" id="A0A9X4NNX8"/>
<dbReference type="SUPFAM" id="SSF50182">
    <property type="entry name" value="Sm-like ribonucleoproteins"/>
    <property type="match status" value="1"/>
</dbReference>
<dbReference type="GO" id="GO:0016020">
    <property type="term" value="C:membrane"/>
    <property type="evidence" value="ECO:0007669"/>
    <property type="project" value="InterPro"/>
</dbReference>
<comment type="caution">
    <text evidence="4">The sequence shown here is derived from an EMBL/GenBank/DDBJ whole genome shotgun (WGS) entry which is preliminary data.</text>
</comment>
<reference evidence="4" key="1">
    <citation type="submission" date="2013-01" db="EMBL/GenBank/DDBJ databases">
        <title>Genome draft of Hydrogenophaga taeniospiralis 2K1.</title>
        <authorList>
            <person name="Gomila M."/>
            <person name="Lalucat J."/>
        </authorList>
    </citation>
    <scope>NUCLEOTIDE SEQUENCE</scope>
    <source>
        <strain evidence="4">CCUG 15921</strain>
    </source>
</reference>
<dbReference type="GO" id="GO:0008381">
    <property type="term" value="F:mechanosensitive monoatomic ion channel activity"/>
    <property type="evidence" value="ECO:0007669"/>
    <property type="project" value="UniProtKB-ARBA"/>
</dbReference>